<evidence type="ECO:0000313" key="2">
    <source>
        <dbReference type="EMBL" id="CAH0109363.1"/>
    </source>
</evidence>
<sequence>MKIYEFDECCCGCSLRTGTKVIGVFFMFVGIGLFFWFLLEGTFSINIYNEDEVMLTINNTHQIISLSVEIVATTLLLICALKNRKPTLLVPWLVLRGSVMPVLIGISLYLTALLTIKIGIKTGMAFMAVSLIATVIYFYFWLVVFNYYHELRNKYPYSGYAVEKRSLLDNDYADNKSVITI</sequence>
<dbReference type="PANTHER" id="PTHR34609">
    <property type="entry name" value="GEO08273P1-RELATED"/>
    <property type="match status" value="1"/>
</dbReference>
<gene>
    <name evidence="2" type="ORF">DGAL_LOCUS12840</name>
</gene>
<evidence type="ECO:0000313" key="3">
    <source>
        <dbReference type="Proteomes" id="UP000789390"/>
    </source>
</evidence>
<keyword evidence="1" id="KW-0812">Transmembrane</keyword>
<comment type="caution">
    <text evidence="2">The sequence shown here is derived from an EMBL/GenBank/DDBJ whole genome shotgun (WGS) entry which is preliminary data.</text>
</comment>
<keyword evidence="3" id="KW-1185">Reference proteome</keyword>
<keyword evidence="1" id="KW-1133">Transmembrane helix</keyword>
<dbReference type="InterPro" id="IPR053077">
    <property type="entry name" value="MARVEL_domain_protein_3"/>
</dbReference>
<dbReference type="OrthoDB" id="6347032at2759"/>
<feature type="transmembrane region" description="Helical" evidence="1">
    <location>
        <begin position="124"/>
        <end position="148"/>
    </location>
</feature>
<dbReference type="Proteomes" id="UP000789390">
    <property type="component" value="Unassembled WGS sequence"/>
</dbReference>
<proteinExistence type="predicted"/>
<organism evidence="2 3">
    <name type="scientific">Daphnia galeata</name>
    <dbReference type="NCBI Taxonomy" id="27404"/>
    <lineage>
        <taxon>Eukaryota</taxon>
        <taxon>Metazoa</taxon>
        <taxon>Ecdysozoa</taxon>
        <taxon>Arthropoda</taxon>
        <taxon>Crustacea</taxon>
        <taxon>Branchiopoda</taxon>
        <taxon>Diplostraca</taxon>
        <taxon>Cladocera</taxon>
        <taxon>Anomopoda</taxon>
        <taxon>Daphniidae</taxon>
        <taxon>Daphnia</taxon>
    </lineage>
</organism>
<dbReference type="Pfam" id="PF15860">
    <property type="entry name" value="DUF4728"/>
    <property type="match status" value="1"/>
</dbReference>
<dbReference type="PANTHER" id="PTHR34609:SF17">
    <property type="entry name" value="GEO08273P1-RELATED"/>
    <property type="match status" value="1"/>
</dbReference>
<evidence type="ECO:0000256" key="1">
    <source>
        <dbReference type="SAM" id="Phobius"/>
    </source>
</evidence>
<feature type="transmembrane region" description="Helical" evidence="1">
    <location>
        <begin position="59"/>
        <end position="81"/>
    </location>
</feature>
<name>A0A8J2S1H3_9CRUS</name>
<keyword evidence="1" id="KW-0472">Membrane</keyword>
<feature type="transmembrane region" description="Helical" evidence="1">
    <location>
        <begin position="21"/>
        <end position="39"/>
    </location>
</feature>
<reference evidence="2" key="1">
    <citation type="submission" date="2021-11" db="EMBL/GenBank/DDBJ databases">
        <authorList>
            <person name="Schell T."/>
        </authorList>
    </citation>
    <scope>NUCLEOTIDE SEQUENCE</scope>
    <source>
        <strain evidence="2">M5</strain>
    </source>
</reference>
<dbReference type="InterPro" id="IPR031720">
    <property type="entry name" value="DUF4728"/>
</dbReference>
<accession>A0A8J2S1H3</accession>
<dbReference type="AlphaFoldDB" id="A0A8J2S1H3"/>
<protein>
    <submittedName>
        <fullName evidence="2">Uncharacterized protein</fullName>
    </submittedName>
</protein>
<dbReference type="EMBL" id="CAKKLH010000292">
    <property type="protein sequence ID" value="CAH0109363.1"/>
    <property type="molecule type" value="Genomic_DNA"/>
</dbReference>
<feature type="transmembrane region" description="Helical" evidence="1">
    <location>
        <begin position="93"/>
        <end position="118"/>
    </location>
</feature>